<feature type="non-terminal residue" evidence="1">
    <location>
        <position position="95"/>
    </location>
</feature>
<comment type="caution">
    <text evidence="1">The sequence shown here is derived from an EMBL/GenBank/DDBJ whole genome shotgun (WGS) entry which is preliminary data.</text>
</comment>
<gene>
    <name evidence="1" type="ORF">S12H4_38872</name>
</gene>
<accession>X1TWB3</accession>
<proteinExistence type="predicted"/>
<organism evidence="1">
    <name type="scientific">marine sediment metagenome</name>
    <dbReference type="NCBI Taxonomy" id="412755"/>
    <lineage>
        <taxon>unclassified sequences</taxon>
        <taxon>metagenomes</taxon>
        <taxon>ecological metagenomes</taxon>
    </lineage>
</organism>
<name>X1TWB3_9ZZZZ</name>
<reference evidence="1" key="1">
    <citation type="journal article" date="2014" name="Front. Microbiol.">
        <title>High frequency of phylogenetically diverse reductive dehalogenase-homologous genes in deep subseafloor sedimentary metagenomes.</title>
        <authorList>
            <person name="Kawai M."/>
            <person name="Futagami T."/>
            <person name="Toyoda A."/>
            <person name="Takaki Y."/>
            <person name="Nishi S."/>
            <person name="Hori S."/>
            <person name="Arai W."/>
            <person name="Tsubouchi T."/>
            <person name="Morono Y."/>
            <person name="Uchiyama I."/>
            <person name="Ito T."/>
            <person name="Fujiyama A."/>
            <person name="Inagaki F."/>
            <person name="Takami H."/>
        </authorList>
    </citation>
    <scope>NUCLEOTIDE SEQUENCE</scope>
    <source>
        <strain evidence="1">Expedition CK06-06</strain>
    </source>
</reference>
<sequence length="95" mass="11300">MTEMFKKIGQWIYLIWKMGSNITKVLEKQDKIEQRLNGIDETIKSPQYQVAELEKIKKNTDLLKEHYELIIKKAEAGSQEEQEKHREAIEKLKIL</sequence>
<evidence type="ECO:0000313" key="1">
    <source>
        <dbReference type="EMBL" id="GAI95666.1"/>
    </source>
</evidence>
<dbReference type="AlphaFoldDB" id="X1TWB3"/>
<protein>
    <submittedName>
        <fullName evidence="1">Uncharacterized protein</fullName>
    </submittedName>
</protein>
<dbReference type="EMBL" id="BARW01023437">
    <property type="protein sequence ID" value="GAI95666.1"/>
    <property type="molecule type" value="Genomic_DNA"/>
</dbReference>